<comment type="caution">
    <text evidence="9">The sequence shown here is derived from an EMBL/GenBank/DDBJ whole genome shotgun (WGS) entry which is preliminary data.</text>
</comment>
<protein>
    <recommendedName>
        <fullName evidence="3">cysteine dioxygenase</fullName>
        <ecNumber evidence="3">1.13.11.20</ecNumber>
    </recommendedName>
</protein>
<evidence type="ECO:0000313" key="9">
    <source>
        <dbReference type="EMBL" id="RVW89877.1"/>
    </source>
</evidence>
<evidence type="ECO:0000256" key="1">
    <source>
        <dbReference type="ARBA" id="ARBA00001954"/>
    </source>
</evidence>
<dbReference type="Pfam" id="PF07847">
    <property type="entry name" value="PCO_ADO"/>
    <property type="match status" value="1"/>
</dbReference>
<dbReference type="AlphaFoldDB" id="A0A438HZJ6"/>
<dbReference type="EMBL" id="QGNW01000160">
    <property type="protein sequence ID" value="RVW89877.1"/>
    <property type="molecule type" value="Genomic_DNA"/>
</dbReference>
<organism evidence="9 10">
    <name type="scientific">Vitis vinifera</name>
    <name type="common">Grape</name>
    <dbReference type="NCBI Taxonomy" id="29760"/>
    <lineage>
        <taxon>Eukaryota</taxon>
        <taxon>Viridiplantae</taxon>
        <taxon>Streptophyta</taxon>
        <taxon>Embryophyta</taxon>
        <taxon>Tracheophyta</taxon>
        <taxon>Spermatophyta</taxon>
        <taxon>Magnoliopsida</taxon>
        <taxon>eudicotyledons</taxon>
        <taxon>Gunneridae</taxon>
        <taxon>Pentapetalae</taxon>
        <taxon>rosids</taxon>
        <taxon>Vitales</taxon>
        <taxon>Vitaceae</taxon>
        <taxon>Viteae</taxon>
        <taxon>Vitis</taxon>
    </lineage>
</organism>
<comment type="cofactor">
    <cofactor evidence="1">
        <name>Fe(2+)</name>
        <dbReference type="ChEBI" id="CHEBI:29033"/>
    </cofactor>
</comment>
<evidence type="ECO:0000256" key="4">
    <source>
        <dbReference type="ARBA" id="ARBA00022723"/>
    </source>
</evidence>
<dbReference type="SUPFAM" id="SSF51182">
    <property type="entry name" value="RmlC-like cupins"/>
    <property type="match status" value="1"/>
</dbReference>
<proteinExistence type="inferred from homology"/>
<accession>A0A438HZJ6</accession>
<dbReference type="InterPro" id="IPR011051">
    <property type="entry name" value="RmlC_Cupin_sf"/>
</dbReference>
<dbReference type="PANTHER" id="PTHR22966:SF63">
    <property type="entry name" value="CYSTEINE DIOXYGENASE"/>
    <property type="match status" value="1"/>
</dbReference>
<evidence type="ECO:0000256" key="3">
    <source>
        <dbReference type="ARBA" id="ARBA00013133"/>
    </source>
</evidence>
<reference evidence="9 10" key="1">
    <citation type="journal article" date="2018" name="PLoS Genet.">
        <title>Population sequencing reveals clonal diversity and ancestral inbreeding in the grapevine cultivar Chardonnay.</title>
        <authorList>
            <person name="Roach M.J."/>
            <person name="Johnson D.L."/>
            <person name="Bohlmann J."/>
            <person name="van Vuuren H.J."/>
            <person name="Jones S.J."/>
            <person name="Pretorius I.S."/>
            <person name="Schmidt S.A."/>
            <person name="Borneman A.R."/>
        </authorList>
    </citation>
    <scope>NUCLEOTIDE SEQUENCE [LARGE SCALE GENOMIC DNA]</scope>
    <source>
        <strain evidence="10">cv. Chardonnay</strain>
        <tissue evidence="9">Leaf</tissue>
    </source>
</reference>
<evidence type="ECO:0000256" key="6">
    <source>
        <dbReference type="ARBA" id="ARBA00023004"/>
    </source>
</evidence>
<keyword evidence="6" id="KW-0408">Iron</keyword>
<keyword evidence="4" id="KW-0479">Metal-binding</keyword>
<dbReference type="InterPro" id="IPR014710">
    <property type="entry name" value="RmlC-like_jellyroll"/>
</dbReference>
<dbReference type="GO" id="GO:0017172">
    <property type="term" value="F:cysteine dioxygenase activity"/>
    <property type="evidence" value="ECO:0007669"/>
    <property type="project" value="UniProtKB-EC"/>
</dbReference>
<sequence>MVATENGWWRGGGKALEEDVFKGLGTVPQPIDVTKLCHILDNMRPEDVGLSKDIPFFKAKRAAQGIPKVTCATVYKCEEFSLCIFFLPPRAVIPLHNHPGMTVFSKLLLGSMHIKSYDWVDPVGSDFLFTPLQILARLKADSVFTAPCNTSVLYPTSGGNIHAFTAITPCAVLDVLGPPYSKKDGRDCSYYKDSPYTPFSNGEARTRKEEDGEEEERYGWLEEVEMPEDSKMDWTEYLGPQIIDTSC</sequence>
<dbReference type="PANTHER" id="PTHR22966">
    <property type="entry name" value="2-AMINOETHANETHIOL DIOXYGENASE"/>
    <property type="match status" value="1"/>
</dbReference>
<evidence type="ECO:0000313" key="10">
    <source>
        <dbReference type="Proteomes" id="UP000288805"/>
    </source>
</evidence>
<gene>
    <name evidence="9" type="primary">PCO1</name>
    <name evidence="9" type="ORF">CK203_034391</name>
</gene>
<dbReference type="CDD" id="cd20289">
    <property type="entry name" value="cupin_ADO"/>
    <property type="match status" value="1"/>
</dbReference>
<comment type="similarity">
    <text evidence="2">Belongs to the cysteine dioxygenase family.</text>
</comment>
<dbReference type="GO" id="GO:0046872">
    <property type="term" value="F:metal ion binding"/>
    <property type="evidence" value="ECO:0007669"/>
    <property type="project" value="UniProtKB-KW"/>
</dbReference>
<evidence type="ECO:0000256" key="7">
    <source>
        <dbReference type="ARBA" id="ARBA00024284"/>
    </source>
</evidence>
<dbReference type="InterPro" id="IPR012864">
    <property type="entry name" value="PCO/ADO"/>
</dbReference>
<dbReference type="Gene3D" id="2.60.120.10">
    <property type="entry name" value="Jelly Rolls"/>
    <property type="match status" value="1"/>
</dbReference>
<name>A0A438HZJ6_VITVI</name>
<comment type="catalytic activity">
    <reaction evidence="7">
        <text>L-cysteine + O2 = 3-sulfino-L-alanine + H(+)</text>
        <dbReference type="Rhea" id="RHEA:20441"/>
        <dbReference type="ChEBI" id="CHEBI:15378"/>
        <dbReference type="ChEBI" id="CHEBI:15379"/>
        <dbReference type="ChEBI" id="CHEBI:35235"/>
        <dbReference type="ChEBI" id="CHEBI:61085"/>
        <dbReference type="EC" id="1.13.11.20"/>
    </reaction>
    <physiologicalReaction direction="left-to-right" evidence="7">
        <dbReference type="Rhea" id="RHEA:20442"/>
    </physiologicalReaction>
</comment>
<evidence type="ECO:0000256" key="8">
    <source>
        <dbReference type="SAM" id="MobiDB-lite"/>
    </source>
</evidence>
<keyword evidence="5" id="KW-0560">Oxidoreductase</keyword>
<feature type="region of interest" description="Disordered" evidence="8">
    <location>
        <begin position="200"/>
        <end position="219"/>
    </location>
</feature>
<dbReference type="EC" id="1.13.11.20" evidence="3"/>
<dbReference type="GO" id="GO:0070483">
    <property type="term" value="P:detection of hypoxia"/>
    <property type="evidence" value="ECO:0007669"/>
    <property type="project" value="UniProtKB-ARBA"/>
</dbReference>
<dbReference type="Proteomes" id="UP000288805">
    <property type="component" value="Unassembled WGS sequence"/>
</dbReference>
<evidence type="ECO:0000256" key="2">
    <source>
        <dbReference type="ARBA" id="ARBA00006622"/>
    </source>
</evidence>
<evidence type="ECO:0000256" key="5">
    <source>
        <dbReference type="ARBA" id="ARBA00023002"/>
    </source>
</evidence>